<dbReference type="RefSeq" id="WP_190312724.1">
    <property type="nucleotide sequence ID" value="NZ_JACNYL010000001.1"/>
</dbReference>
<protein>
    <submittedName>
        <fullName evidence="1">TetR/AcrR family transcriptional regulator</fullName>
    </submittedName>
</protein>
<dbReference type="SUPFAM" id="SSF46689">
    <property type="entry name" value="Homeodomain-like"/>
    <property type="match status" value="1"/>
</dbReference>
<sequence>MAHETPKRIYRNRLTTEQKLISAVGDVLLNGTYRELTITHIAAVAGCHSKQIRSYFGSVGNLIEIYVRGRDFRASYLERLRTVCEAHPSRNAKKQIAAILVDHFEYLLTEKQLKELLVWHLNDAKPFLKPLDDAREACFSEMLAPYQGAETDKVDRKHLSMVVAGIYWSAVWIDRGYGTFFGLEISAEKTRFAVAKAVELVC</sequence>
<gene>
    <name evidence="1" type="ORF">H8B21_05390</name>
</gene>
<name>A0ABR7XPB6_9SPHI</name>
<reference evidence="1 2" key="1">
    <citation type="submission" date="2020-08" db="EMBL/GenBank/DDBJ databases">
        <title>Sphingobacterium sp. DN00404 isolated from aquaculture water.</title>
        <authorList>
            <person name="Zhang M."/>
        </authorList>
    </citation>
    <scope>NUCLEOTIDE SEQUENCE [LARGE SCALE GENOMIC DNA]</scope>
    <source>
        <strain evidence="1 2">KCTC 42746</strain>
    </source>
</reference>
<organism evidence="1 2">
    <name type="scientific">Sphingobacterium chuzhouense</name>
    <dbReference type="NCBI Taxonomy" id="1742264"/>
    <lineage>
        <taxon>Bacteria</taxon>
        <taxon>Pseudomonadati</taxon>
        <taxon>Bacteroidota</taxon>
        <taxon>Sphingobacteriia</taxon>
        <taxon>Sphingobacteriales</taxon>
        <taxon>Sphingobacteriaceae</taxon>
        <taxon>Sphingobacterium</taxon>
    </lineage>
</organism>
<dbReference type="InterPro" id="IPR009057">
    <property type="entry name" value="Homeodomain-like_sf"/>
</dbReference>
<dbReference type="Proteomes" id="UP000651112">
    <property type="component" value="Unassembled WGS sequence"/>
</dbReference>
<dbReference type="EMBL" id="JACNYL010000001">
    <property type="protein sequence ID" value="MBD1421005.1"/>
    <property type="molecule type" value="Genomic_DNA"/>
</dbReference>
<proteinExistence type="predicted"/>
<evidence type="ECO:0000313" key="2">
    <source>
        <dbReference type="Proteomes" id="UP000651112"/>
    </source>
</evidence>
<accession>A0ABR7XPB6</accession>
<dbReference type="Gene3D" id="1.10.357.10">
    <property type="entry name" value="Tetracycline Repressor, domain 2"/>
    <property type="match status" value="1"/>
</dbReference>
<evidence type="ECO:0000313" key="1">
    <source>
        <dbReference type="EMBL" id="MBD1421005.1"/>
    </source>
</evidence>
<comment type="caution">
    <text evidence="1">The sequence shown here is derived from an EMBL/GenBank/DDBJ whole genome shotgun (WGS) entry which is preliminary data.</text>
</comment>
<keyword evidence="2" id="KW-1185">Reference proteome</keyword>